<feature type="binding site" evidence="9">
    <location>
        <position position="205"/>
    </location>
    <ligand>
        <name>1D-myo-inositol 1,3,4-trisphosphate</name>
        <dbReference type="ChEBI" id="CHEBI:58414"/>
    </ligand>
</feature>
<sequence>MSQNKYKIGYVFTEKKIKHQGIQQFIDYSRAHDFDIDAINLNIPIESQGPYDCIIHKITDLISKANNGDTEIKKQVDNFENYVKNNPNTPVLDPLEVVCKLMDRITANDLLEKVRKTQEEKGNALFKLPDYVIKPLKQEELKDIHFPIMCKRITACSSKIAHEMALVPSLDKVNETNKIMSLSTNKENEEFIIQQFINHDGILFKIYVYDGKFKVIVRPSLNNVQCKDIIFFDSQKIPKEFKEQKIMEDGVPPINSFANLTPKEEIERKTQLLDEDRINKITKDLGDCLNLTLFGYDVIIDSVTNDYYIVDVNYFPAFSGVKDFNEVLYNAILKKIEN</sequence>
<accession>A0A1Y1V1S5</accession>
<evidence type="ECO:0000259" key="12">
    <source>
        <dbReference type="Pfam" id="PF17927"/>
    </source>
</evidence>
<dbReference type="SUPFAM" id="SSF56059">
    <property type="entry name" value="Glutathione synthetase ATP-binding domain-like"/>
    <property type="match status" value="1"/>
</dbReference>
<dbReference type="GO" id="GO:0052725">
    <property type="term" value="F:inositol-1,3,4-trisphosphate 6-kinase activity"/>
    <property type="evidence" value="ECO:0007669"/>
    <property type="project" value="InterPro"/>
</dbReference>
<evidence type="ECO:0000256" key="7">
    <source>
        <dbReference type="ARBA" id="ARBA00022842"/>
    </source>
</evidence>
<protein>
    <recommendedName>
        <fullName evidence="8">Inositol-tetrakisphosphate 1-kinase</fullName>
        <ecNumber evidence="8">2.7.1.134</ecNumber>
    </recommendedName>
</protein>
<feature type="binding site" evidence="10">
    <location>
        <position position="311"/>
    </location>
    <ligand>
        <name>Mg(2+)</name>
        <dbReference type="ChEBI" id="CHEBI:18420"/>
        <label>2</label>
    </ligand>
</feature>
<dbReference type="PANTHER" id="PTHR14217:SF1">
    <property type="entry name" value="INOSITOL-TETRAKISPHOSPHATE 1-KINASE"/>
    <property type="match status" value="1"/>
</dbReference>
<evidence type="ECO:0000256" key="9">
    <source>
        <dbReference type="PIRSR" id="PIRSR038186-1"/>
    </source>
</evidence>
<evidence type="ECO:0000313" key="13">
    <source>
        <dbReference type="EMBL" id="ORX44524.1"/>
    </source>
</evidence>
<keyword evidence="2 8" id="KW-0808">Transferase</keyword>
<dbReference type="GO" id="GO:0052726">
    <property type="term" value="F:inositol-1,3,4-trisphosphate 5-kinase activity"/>
    <property type="evidence" value="ECO:0007669"/>
    <property type="project" value="InterPro"/>
</dbReference>
<dbReference type="GO" id="GO:0032957">
    <property type="term" value="P:inositol trisphosphate metabolic process"/>
    <property type="evidence" value="ECO:0007669"/>
    <property type="project" value="InterPro"/>
</dbReference>
<comment type="catalytic activity">
    <reaction evidence="8">
        <text>1D-myo-inositol 3,4,5,6-tetrakisphosphate + ATP = 1D-myo-inositol 1,3,4,5,6-pentakisphosphate + ADP + H(+)</text>
        <dbReference type="Rhea" id="RHEA:12452"/>
        <dbReference type="ChEBI" id="CHEBI:15378"/>
        <dbReference type="ChEBI" id="CHEBI:30616"/>
        <dbReference type="ChEBI" id="CHEBI:57539"/>
        <dbReference type="ChEBI" id="CHEBI:57733"/>
        <dbReference type="ChEBI" id="CHEBI:456216"/>
        <dbReference type="EC" id="2.7.1.134"/>
    </reaction>
</comment>
<feature type="binding site" evidence="10">
    <location>
        <position position="311"/>
    </location>
    <ligand>
        <name>Mg(2+)</name>
        <dbReference type="ChEBI" id="CHEBI:18420"/>
        <label>1</label>
    </ligand>
</feature>
<evidence type="ECO:0000313" key="14">
    <source>
        <dbReference type="Proteomes" id="UP000193719"/>
    </source>
</evidence>
<keyword evidence="7 8" id="KW-0460">Magnesium</keyword>
<feature type="binding site" evidence="9">
    <location>
        <position position="16"/>
    </location>
    <ligand>
        <name>1D-myo-inositol 1,3,4-trisphosphate</name>
        <dbReference type="ChEBI" id="CHEBI:58414"/>
    </ligand>
</feature>
<dbReference type="GO" id="GO:0005737">
    <property type="term" value="C:cytoplasm"/>
    <property type="evidence" value="ECO:0007669"/>
    <property type="project" value="TreeGrafter"/>
</dbReference>
<feature type="binding site" evidence="9">
    <location>
        <position position="313"/>
    </location>
    <ligand>
        <name>1D-myo-inositol 1,3,4-trisphosphate</name>
        <dbReference type="ChEBI" id="CHEBI:58414"/>
    </ligand>
</feature>
<evidence type="ECO:0000256" key="6">
    <source>
        <dbReference type="ARBA" id="ARBA00022840"/>
    </source>
</evidence>
<feature type="binding site" evidence="9">
    <location>
        <position position="162"/>
    </location>
    <ligand>
        <name>1D-myo-inositol 1,3,4-trisphosphate</name>
        <dbReference type="ChEBI" id="CHEBI:58414"/>
    </ligand>
</feature>
<dbReference type="EC" id="2.7.1.134" evidence="8"/>
<dbReference type="Pfam" id="PF17927">
    <property type="entry name" value="Ins134_P3_kin_N"/>
    <property type="match status" value="1"/>
</dbReference>
<feature type="binding site" evidence="9">
    <location>
        <position position="220"/>
    </location>
    <ligand>
        <name>ATP</name>
        <dbReference type="ChEBI" id="CHEBI:30616"/>
    </ligand>
</feature>
<feature type="binding site" evidence="9">
    <location>
        <begin position="194"/>
        <end position="205"/>
    </location>
    <ligand>
        <name>ATP</name>
        <dbReference type="ChEBI" id="CHEBI:30616"/>
    </ligand>
</feature>
<evidence type="ECO:0000256" key="5">
    <source>
        <dbReference type="ARBA" id="ARBA00022777"/>
    </source>
</evidence>
<dbReference type="STRING" id="1754191.A0A1Y1V1S5"/>
<comment type="caution">
    <text evidence="13">The sequence shown here is derived from an EMBL/GenBank/DDBJ whole genome shotgun (WGS) entry which is preliminary data.</text>
</comment>
<dbReference type="InterPro" id="IPR008656">
    <property type="entry name" value="Inositol_tetrakis-P_1-kinase"/>
</dbReference>
<reference evidence="13 14" key="2">
    <citation type="submission" date="2016-08" db="EMBL/GenBank/DDBJ databases">
        <title>Pervasive Adenine N6-methylation of Active Genes in Fungi.</title>
        <authorList>
            <consortium name="DOE Joint Genome Institute"/>
            <person name="Mondo S.J."/>
            <person name="Dannebaum R.O."/>
            <person name="Kuo R.C."/>
            <person name="Labutti K."/>
            <person name="Haridas S."/>
            <person name="Kuo A."/>
            <person name="Salamov A."/>
            <person name="Ahrendt S.R."/>
            <person name="Lipzen A."/>
            <person name="Sullivan W."/>
            <person name="Andreopoulos W.B."/>
            <person name="Clum A."/>
            <person name="Lindquist E."/>
            <person name="Daum C."/>
            <person name="Ramamoorthy G.K."/>
            <person name="Gryganskyi A."/>
            <person name="Culley D."/>
            <person name="Magnuson J.K."/>
            <person name="James T.Y."/>
            <person name="O'Malley M.A."/>
            <person name="Stajich J.E."/>
            <person name="Spatafora J.W."/>
            <person name="Visel A."/>
            <person name="Grigoriev I.V."/>
        </authorList>
    </citation>
    <scope>NUCLEOTIDE SEQUENCE [LARGE SCALE GENOMIC DNA]</scope>
    <source>
        <strain evidence="14">finn</strain>
    </source>
</reference>
<evidence type="ECO:0000256" key="1">
    <source>
        <dbReference type="ARBA" id="ARBA00009601"/>
    </source>
</evidence>
<feature type="domain" description="Inositol-tetrakisphosphate 1-kinase N-terminal" evidence="12">
    <location>
        <begin position="8"/>
        <end position="97"/>
    </location>
</feature>
<name>A0A1Y1V1S5_9FUNG</name>
<dbReference type="Pfam" id="PF05770">
    <property type="entry name" value="Ins134_P3_kin"/>
    <property type="match status" value="1"/>
</dbReference>
<comment type="function">
    <text evidence="8">Kinase that can phosphorylate various inositol polyphosphate such as Ins(3,4,5,6)P4 or Ins(1,3,4)P3.</text>
</comment>
<feature type="binding site" evidence="9">
    <location>
        <position position="104"/>
    </location>
    <ligand>
        <name>ATP</name>
        <dbReference type="ChEBI" id="CHEBI:30616"/>
    </ligand>
</feature>
<dbReference type="GO" id="GO:0047325">
    <property type="term" value="F:inositol-3,4,5,6-tetrakisphosphate 1-kinase activity"/>
    <property type="evidence" value="ECO:0007669"/>
    <property type="project" value="UniProtKB-EC"/>
</dbReference>
<keyword evidence="14" id="KW-1185">Reference proteome</keyword>
<feature type="domain" description="Inositol 1,3,4-trisphosphate 5/6-kinase ATP-grasp" evidence="11">
    <location>
        <begin position="139"/>
        <end position="333"/>
    </location>
</feature>
<evidence type="ECO:0000256" key="3">
    <source>
        <dbReference type="ARBA" id="ARBA00022723"/>
    </source>
</evidence>
<comment type="cofactor">
    <cofactor evidence="8 10">
        <name>Mg(2+)</name>
        <dbReference type="ChEBI" id="CHEBI:18420"/>
    </cofactor>
    <text evidence="8 10">Binds 2 magnesium ions per subunit.</text>
</comment>
<comment type="subunit">
    <text evidence="8">Monomer.</text>
</comment>
<dbReference type="Gene3D" id="3.40.50.11370">
    <property type="match status" value="1"/>
</dbReference>
<dbReference type="InterPro" id="IPR041429">
    <property type="entry name" value="ITPK1_N"/>
</dbReference>
<feature type="binding site" evidence="10">
    <location>
        <position position="313"/>
    </location>
    <ligand>
        <name>Mg(2+)</name>
        <dbReference type="ChEBI" id="CHEBI:18420"/>
        <label>2</label>
    </ligand>
</feature>
<dbReference type="PIRSF" id="PIRSF038186">
    <property type="entry name" value="ITPK"/>
    <property type="match status" value="1"/>
</dbReference>
<comment type="similarity">
    <text evidence="1 8">Belongs to the ITPK1 family.</text>
</comment>
<evidence type="ECO:0000259" key="11">
    <source>
        <dbReference type="Pfam" id="PF05770"/>
    </source>
</evidence>
<dbReference type="AlphaFoldDB" id="A0A1Y1V1S5"/>
<dbReference type="InterPro" id="IPR040464">
    <property type="entry name" value="InsP(3)kin_ATP-grasp"/>
</dbReference>
<feature type="binding site" evidence="9">
    <location>
        <position position="151"/>
    </location>
    <ligand>
        <name>ATP</name>
        <dbReference type="ChEBI" id="CHEBI:30616"/>
    </ligand>
</feature>
<organism evidence="13 14">
    <name type="scientific">Piromyces finnis</name>
    <dbReference type="NCBI Taxonomy" id="1754191"/>
    <lineage>
        <taxon>Eukaryota</taxon>
        <taxon>Fungi</taxon>
        <taxon>Fungi incertae sedis</taxon>
        <taxon>Chytridiomycota</taxon>
        <taxon>Chytridiomycota incertae sedis</taxon>
        <taxon>Neocallimastigomycetes</taxon>
        <taxon>Neocallimastigales</taxon>
        <taxon>Neocallimastigaceae</taxon>
        <taxon>Piromyces</taxon>
    </lineage>
</organism>
<dbReference type="Gene3D" id="3.30.1490.220">
    <property type="match status" value="1"/>
</dbReference>
<dbReference type="GO" id="GO:0000287">
    <property type="term" value="F:magnesium ion binding"/>
    <property type="evidence" value="ECO:0007669"/>
    <property type="project" value="InterPro"/>
</dbReference>
<gene>
    <name evidence="13" type="ORF">BCR36DRAFT_415015</name>
</gene>
<keyword evidence="3 8" id="KW-0479">Metal-binding</keyword>
<feature type="binding site" evidence="10">
    <location>
        <position position="297"/>
    </location>
    <ligand>
        <name>Mg(2+)</name>
        <dbReference type="ChEBI" id="CHEBI:18420"/>
        <label>1</label>
    </ligand>
</feature>
<dbReference type="EMBL" id="MCFH01000045">
    <property type="protein sequence ID" value="ORX44524.1"/>
    <property type="molecule type" value="Genomic_DNA"/>
</dbReference>
<dbReference type="Proteomes" id="UP000193719">
    <property type="component" value="Unassembled WGS sequence"/>
</dbReference>
<keyword evidence="6 8" id="KW-0067">ATP-binding</keyword>
<keyword evidence="5 8" id="KW-0418">Kinase</keyword>
<proteinExistence type="inferred from homology"/>
<dbReference type="OrthoDB" id="25308at2759"/>
<evidence type="ECO:0000256" key="10">
    <source>
        <dbReference type="PIRSR" id="PIRSR038186-2"/>
    </source>
</evidence>
<keyword evidence="4 8" id="KW-0547">Nucleotide-binding</keyword>
<dbReference type="PANTHER" id="PTHR14217">
    <property type="entry name" value="INOSITOL-TETRAKISPHOSPHATE 1-KINASE"/>
    <property type="match status" value="1"/>
</dbReference>
<reference evidence="13 14" key="1">
    <citation type="submission" date="2016-08" db="EMBL/GenBank/DDBJ databases">
        <title>Genomes of anaerobic fungi encode conserved fungal cellulosomes for biomass hydrolysis.</title>
        <authorList>
            <consortium name="DOE Joint Genome Institute"/>
            <person name="Haitjema C.H."/>
            <person name="Gilmore S.P."/>
            <person name="Henske J.K."/>
            <person name="Solomon K.V."/>
            <person name="De Groot R."/>
            <person name="Kuo A."/>
            <person name="Mondo S.J."/>
            <person name="Salamov A.A."/>
            <person name="Labutti K."/>
            <person name="Zhao Z."/>
            <person name="Chiniquy J."/>
            <person name="Barry K."/>
            <person name="Brewer H.M."/>
            <person name="Purvine S.O."/>
            <person name="Wright A.T."/>
            <person name="Boxma B."/>
            <person name="Van Alen T."/>
            <person name="Hackstein J.H."/>
            <person name="Baker S.E."/>
            <person name="Grigoriev I.V."/>
            <person name="O'Malley M.A."/>
        </authorList>
    </citation>
    <scope>NUCLEOTIDE SEQUENCE [LARGE SCALE GENOMIC DNA]</scope>
    <source>
        <strain evidence="14">finn</strain>
    </source>
</reference>
<evidence type="ECO:0000256" key="8">
    <source>
        <dbReference type="PIRNR" id="PIRNR038186"/>
    </source>
</evidence>
<evidence type="ECO:0000256" key="2">
    <source>
        <dbReference type="ARBA" id="ARBA00022679"/>
    </source>
</evidence>
<feature type="binding site" evidence="9">
    <location>
        <position position="57"/>
    </location>
    <ligand>
        <name>1D-myo-inositol 1,3,4,6-tetrakisphosphate</name>
        <dbReference type="ChEBI" id="CHEBI:57660"/>
    </ligand>
</feature>
<dbReference type="GO" id="GO:0005524">
    <property type="term" value="F:ATP binding"/>
    <property type="evidence" value="ECO:0007669"/>
    <property type="project" value="UniProtKB-KW"/>
</dbReference>
<evidence type="ECO:0000256" key="4">
    <source>
        <dbReference type="ARBA" id="ARBA00022741"/>
    </source>
</evidence>